<evidence type="ECO:0000313" key="1">
    <source>
        <dbReference type="EMBL" id="KAJ8681537.1"/>
    </source>
</evidence>
<proteinExistence type="predicted"/>
<evidence type="ECO:0000313" key="2">
    <source>
        <dbReference type="Proteomes" id="UP001239111"/>
    </source>
</evidence>
<keyword evidence="2" id="KW-1185">Reference proteome</keyword>
<reference evidence="1" key="1">
    <citation type="submission" date="2023-04" db="EMBL/GenBank/DDBJ databases">
        <title>A chromosome-level genome assembly of the parasitoid wasp Eretmocerus hayati.</title>
        <authorList>
            <person name="Zhong Y."/>
            <person name="Liu S."/>
            <person name="Liu Y."/>
        </authorList>
    </citation>
    <scope>NUCLEOTIDE SEQUENCE</scope>
    <source>
        <strain evidence="1">ZJU_SS_LIU_2023</strain>
    </source>
</reference>
<feature type="non-terminal residue" evidence="1">
    <location>
        <position position="864"/>
    </location>
</feature>
<comment type="caution">
    <text evidence="1">The sequence shown here is derived from an EMBL/GenBank/DDBJ whole genome shotgun (WGS) entry which is preliminary data.</text>
</comment>
<dbReference type="EMBL" id="CM056741">
    <property type="protein sequence ID" value="KAJ8681537.1"/>
    <property type="molecule type" value="Genomic_DNA"/>
</dbReference>
<gene>
    <name evidence="1" type="ORF">QAD02_017329</name>
</gene>
<dbReference type="Proteomes" id="UP001239111">
    <property type="component" value="Chromosome 1"/>
</dbReference>
<sequence>MFDDIIFAFFSLEMTIKMVAMGVYGKGTYLADSWNRLDFFIVLAGALEYFLNMENMNLSAIRTIRVLRPLRAINRIPSMRILVMLLLDTLPMLGNVLLLCFFVFFIFGIVGVQLWEGILRQRCFLKALPNVKYPDDLEKYFEYQGQDYICSKPDDNGMHSCSNLPPLRIGNVECNHTALPNNDTTFISNDSCVNWNIYYTECKGQGNNPFQGTISFDNIGLAWVAIFLVISLEGWTDIMYYVQDAHSFWDWIYFVLLIVIGSFFMINLCLVVIATQFSETKKREMERMRLERARFHSTSTLASSTNTSEPTTCYAEMIKYIAHLWRRGKRRLMKKYRLFVYSRQQRREQNLLKHEPHGHPTTSRTGKLPDAKVRTADGKLHHCRCPRLLANLRRQHQPTSPPELEPRSPGSGNQVNLDAPMAPRASPEPLSDADVSLNHSASLQQQQQQQQQQPRSSLVRNASVSAVGSDSNINVETHGALLSPPSVQQRRRSSVMFSEVILLHGSSVHTLPGSIGGEKNICSSEKMTQTGDGNVWSTPQPNNVQAELGGSEAMTCQELLALSGALSAALPTGQLALDSVLNSLTKGISERHITLEERHSSWQQQQQQRANGEDECSCCRELLAAGAQQDTWPECGEAEQRGLLACWRRSRTRAVLGASANCCVCCFSCVRRWTKRLVDHKYFQQGILFAILINTLSMGIEYHNQPDELTVVVEISNIVFSAIFAVEMLLKIIAEGPFCYISNGFNVFDGIVVILSIVELCQSFSEERSGNSGLSVLRTFRLLRILKLVRFMPNLRRQLFVMLRTMDNVAVFFSLLVLFIFIFSILGMNLFGCKFCETMNGSSGVDCDRKNFDSLLWAIVTVFQ</sequence>
<accession>A0ACC2PGG7</accession>
<organism evidence="1 2">
    <name type="scientific">Eretmocerus hayati</name>
    <dbReference type="NCBI Taxonomy" id="131215"/>
    <lineage>
        <taxon>Eukaryota</taxon>
        <taxon>Metazoa</taxon>
        <taxon>Ecdysozoa</taxon>
        <taxon>Arthropoda</taxon>
        <taxon>Hexapoda</taxon>
        <taxon>Insecta</taxon>
        <taxon>Pterygota</taxon>
        <taxon>Neoptera</taxon>
        <taxon>Endopterygota</taxon>
        <taxon>Hymenoptera</taxon>
        <taxon>Apocrita</taxon>
        <taxon>Proctotrupomorpha</taxon>
        <taxon>Chalcidoidea</taxon>
        <taxon>Aphelinidae</taxon>
        <taxon>Aphelininae</taxon>
        <taxon>Eretmocerus</taxon>
    </lineage>
</organism>
<name>A0ACC2PGG7_9HYME</name>
<protein>
    <submittedName>
        <fullName evidence="1">Uncharacterized protein</fullName>
    </submittedName>
</protein>